<feature type="domain" description="PorZ N-terminal beta-propeller" evidence="1">
    <location>
        <begin position="46"/>
        <end position="198"/>
    </location>
</feature>
<dbReference type="OrthoDB" id="9807410at2"/>
<dbReference type="eggNOG" id="COG3292">
    <property type="taxonomic scope" value="Bacteria"/>
</dbReference>
<organism evidence="2 3">
    <name type="scientific">Hallella bergensis DSM 17361</name>
    <dbReference type="NCBI Taxonomy" id="585502"/>
    <lineage>
        <taxon>Bacteria</taxon>
        <taxon>Pseudomonadati</taxon>
        <taxon>Bacteroidota</taxon>
        <taxon>Bacteroidia</taxon>
        <taxon>Bacteroidales</taxon>
        <taxon>Prevotellaceae</taxon>
        <taxon>Hallella</taxon>
    </lineage>
</organism>
<evidence type="ECO:0000259" key="1">
    <source>
        <dbReference type="Pfam" id="PF21544"/>
    </source>
</evidence>
<dbReference type="InterPro" id="IPR048954">
    <property type="entry name" value="PorZ_N"/>
</dbReference>
<dbReference type="Proteomes" id="UP000003160">
    <property type="component" value="Unassembled WGS sequence"/>
</dbReference>
<accession>D1PTN2</accession>
<dbReference type="Pfam" id="PF07494">
    <property type="entry name" value="Reg_prop"/>
    <property type="match status" value="1"/>
</dbReference>
<proteinExistence type="predicted"/>
<dbReference type="Pfam" id="PF21544">
    <property type="entry name" value="PorZ_N_b_propeller"/>
    <property type="match status" value="1"/>
</dbReference>
<sequence length="670" mass="74577">MKKTIILTTIFLLVAVGYANSQTGKWKSYLSYDEPTEIEEANGNMLYVLASNGLYAYNKNDHSLQIYDKTTVLNDCGIAHIAWCKAAKRLVIVYENHNIDLLEQNSNVLNMADYLNKSMTLDKTVYSIDISGQYAYLSTGFGIVKLHVANAEISDTYQLGFKVDYSYTEGPYLYAASSTHGLYRGLLTDNLLDKAKWTRVGNFTPRPKTMDPNNLALVKTLNPGGPKYNNFGFIRMHQGALYTVGGGYLAANDLLRPACVQVLNNGNWQIYDDDLKQKTGHDFVDLNSVDIDPTHPQRVFASGRTGLYEFNHGKFVKEYTPENSPLQGAATVSADSKDYNIVQGIKFDSDANLWVLNSMSATTSILKYGKDNKWTNHHKPELLRDGYSLSRMETPIIDSRGLLWFANKFFNYTQAVCYQPSTDALKTYTNFVNDDGTTLNITYVNCVAEDKDHNIWIGTNVGPMYLSPEQIDAENPVFTQVKVPRNDGTNYADYLLSGIDINCMVVDQANRKWFGTNGNGVYLISSDNIHQIEHFTEENSQLFSNNIESIAINENTGEVFFGTDKGLCSYMSNATTATQGMIKDNVYAYPNPVRPDYTGPITITGLDENVDVKIVTANGTLVSEGRASGGKFKWYGIDRSGRSVASGVYMVVVADQEGEKGVVCKIAIVR</sequence>
<dbReference type="Gene3D" id="2.130.10.10">
    <property type="entry name" value="YVTN repeat-like/Quinoprotein amine dehydrogenase"/>
    <property type="match status" value="2"/>
</dbReference>
<dbReference type="HOGENOM" id="CLU_018865_0_0_10"/>
<protein>
    <recommendedName>
        <fullName evidence="1">PorZ N-terminal beta-propeller domain-containing protein</fullName>
    </recommendedName>
</protein>
<dbReference type="AlphaFoldDB" id="D1PTN2"/>
<gene>
    <name evidence="2" type="ORF">HMPREF0645_0317</name>
</gene>
<keyword evidence="3" id="KW-1185">Reference proteome</keyword>
<comment type="caution">
    <text evidence="2">The sequence shown here is derived from an EMBL/GenBank/DDBJ whole genome shotgun (WGS) entry which is preliminary data.</text>
</comment>
<dbReference type="RefSeq" id="WP_007174666.1">
    <property type="nucleotide sequence ID" value="NZ_GG704782.1"/>
</dbReference>
<dbReference type="InterPro" id="IPR011110">
    <property type="entry name" value="Reg_prop"/>
</dbReference>
<dbReference type="InterPro" id="IPR015943">
    <property type="entry name" value="WD40/YVTN_repeat-like_dom_sf"/>
</dbReference>
<name>D1PTN2_9BACT</name>
<evidence type="ECO:0000313" key="3">
    <source>
        <dbReference type="Proteomes" id="UP000003160"/>
    </source>
</evidence>
<dbReference type="EMBL" id="ACKS01000017">
    <property type="protein sequence ID" value="EFA45292.1"/>
    <property type="molecule type" value="Genomic_DNA"/>
</dbReference>
<reference evidence="2 3" key="1">
    <citation type="submission" date="2009-10" db="EMBL/GenBank/DDBJ databases">
        <authorList>
            <person name="Qin X."/>
            <person name="Bachman B."/>
            <person name="Battles P."/>
            <person name="Bell A."/>
            <person name="Bess C."/>
            <person name="Bickham C."/>
            <person name="Chaboub L."/>
            <person name="Chen D."/>
            <person name="Coyle M."/>
            <person name="Deiros D.R."/>
            <person name="Dinh H."/>
            <person name="Forbes L."/>
            <person name="Fowler G."/>
            <person name="Francisco L."/>
            <person name="Fu Q."/>
            <person name="Gubbala S."/>
            <person name="Hale W."/>
            <person name="Han Y."/>
            <person name="Hemphill L."/>
            <person name="Highlander S.K."/>
            <person name="Hirani K."/>
            <person name="Hogues M."/>
            <person name="Jackson L."/>
            <person name="Jakkamsetti A."/>
            <person name="Javaid M."/>
            <person name="Jiang H."/>
            <person name="Korchina V."/>
            <person name="Kovar C."/>
            <person name="Lara F."/>
            <person name="Lee S."/>
            <person name="Mata R."/>
            <person name="Mathew T."/>
            <person name="Moen C."/>
            <person name="Morales K."/>
            <person name="Munidasa M."/>
            <person name="Nazareth L."/>
            <person name="Ngo R."/>
            <person name="Nguyen L."/>
            <person name="Okwuonu G."/>
            <person name="Ongeri F."/>
            <person name="Patil S."/>
            <person name="Petrosino J."/>
            <person name="Pham C."/>
            <person name="Pham P."/>
            <person name="Pu L.-L."/>
            <person name="Puazo M."/>
            <person name="Raj R."/>
            <person name="Reid J."/>
            <person name="Rouhana J."/>
            <person name="Saada N."/>
            <person name="Shang Y."/>
            <person name="Simmons D."/>
            <person name="Thornton R."/>
            <person name="Warren J."/>
            <person name="Weissenberger G."/>
            <person name="Zhang J."/>
            <person name="Zhang L."/>
            <person name="Zhou C."/>
            <person name="Zhu D."/>
            <person name="Muzny D."/>
            <person name="Worley K."/>
            <person name="Gibbs R."/>
        </authorList>
    </citation>
    <scope>NUCLEOTIDE SEQUENCE [LARGE SCALE GENOMIC DNA]</scope>
    <source>
        <strain evidence="2 3">DSM 17361</strain>
    </source>
</reference>
<evidence type="ECO:0000313" key="2">
    <source>
        <dbReference type="EMBL" id="EFA45292.1"/>
    </source>
</evidence>
<dbReference type="SUPFAM" id="SSF63829">
    <property type="entry name" value="Calcium-dependent phosphotriesterase"/>
    <property type="match status" value="2"/>
</dbReference>
<dbReference type="Gene3D" id="2.60.40.4070">
    <property type="match status" value="1"/>
</dbReference>